<comment type="caution">
    <text evidence="12">The sequence shown here is derived from an EMBL/GenBank/DDBJ whole genome shotgun (WGS) entry which is preliminary data.</text>
</comment>
<evidence type="ECO:0000259" key="11">
    <source>
        <dbReference type="PROSITE" id="PS50026"/>
    </source>
</evidence>
<keyword evidence="10" id="KW-0732">Signal</keyword>
<comment type="caution">
    <text evidence="6">Lacks conserved residue(s) required for the propagation of feature annotation.</text>
</comment>
<proteinExistence type="inferred from homology"/>
<feature type="transmembrane region" description="Helical" evidence="9">
    <location>
        <begin position="508"/>
        <end position="531"/>
    </location>
</feature>
<dbReference type="Proteomes" id="UP001159428">
    <property type="component" value="Unassembled WGS sequence"/>
</dbReference>
<feature type="region of interest" description="Disordered" evidence="8">
    <location>
        <begin position="895"/>
        <end position="914"/>
    </location>
</feature>
<protein>
    <recommendedName>
        <fullName evidence="11">EGF-like domain-containing protein</fullName>
    </recommendedName>
</protein>
<dbReference type="GO" id="GO:0016020">
    <property type="term" value="C:membrane"/>
    <property type="evidence" value="ECO:0007669"/>
    <property type="project" value="UniProtKB-SubCell"/>
</dbReference>
<keyword evidence="6" id="KW-1015">Disulfide bond</keyword>
<keyword evidence="6" id="KW-0245">EGF-like domain</keyword>
<dbReference type="PROSITE" id="PS00022">
    <property type="entry name" value="EGF_1"/>
    <property type="match status" value="1"/>
</dbReference>
<keyword evidence="3 9" id="KW-0812">Transmembrane</keyword>
<evidence type="ECO:0000256" key="9">
    <source>
        <dbReference type="SAM" id="Phobius"/>
    </source>
</evidence>
<dbReference type="PANTHER" id="PTHR31893">
    <property type="entry name" value="TRANSMEMBRANE PROTEIN 151 HOMOLOG"/>
    <property type="match status" value="1"/>
</dbReference>
<evidence type="ECO:0000256" key="2">
    <source>
        <dbReference type="ARBA" id="ARBA00009583"/>
    </source>
</evidence>
<dbReference type="Pfam" id="PF14857">
    <property type="entry name" value="TMEM151"/>
    <property type="match status" value="1"/>
</dbReference>
<comment type="subcellular location">
    <subcellularLocation>
        <location evidence="1">Membrane</location>
        <topology evidence="1">Multi-pass membrane protein</topology>
    </subcellularLocation>
</comment>
<evidence type="ECO:0000256" key="3">
    <source>
        <dbReference type="ARBA" id="ARBA00022692"/>
    </source>
</evidence>
<feature type="coiled-coil region" evidence="7">
    <location>
        <begin position="474"/>
        <end position="501"/>
    </location>
</feature>
<feature type="region of interest" description="Disordered" evidence="8">
    <location>
        <begin position="801"/>
        <end position="854"/>
    </location>
</feature>
<evidence type="ECO:0000256" key="7">
    <source>
        <dbReference type="SAM" id="Coils"/>
    </source>
</evidence>
<keyword evidence="4 9" id="KW-1133">Transmembrane helix</keyword>
<reference evidence="12 13" key="1">
    <citation type="submission" date="2022-05" db="EMBL/GenBank/DDBJ databases">
        <authorList>
            <consortium name="Genoscope - CEA"/>
            <person name="William W."/>
        </authorList>
    </citation>
    <scope>NUCLEOTIDE SEQUENCE [LARGE SCALE GENOMIC DNA]</scope>
</reference>
<dbReference type="InterPro" id="IPR026767">
    <property type="entry name" value="Tmem151"/>
</dbReference>
<feature type="disulfide bond" evidence="6">
    <location>
        <begin position="293"/>
        <end position="302"/>
    </location>
</feature>
<accession>A0AAU9XFB4</accession>
<feature type="signal peptide" evidence="10">
    <location>
        <begin position="1"/>
        <end position="19"/>
    </location>
</feature>
<evidence type="ECO:0000256" key="4">
    <source>
        <dbReference type="ARBA" id="ARBA00022989"/>
    </source>
</evidence>
<dbReference type="AlphaFoldDB" id="A0AAU9XFB4"/>
<evidence type="ECO:0000256" key="5">
    <source>
        <dbReference type="ARBA" id="ARBA00023136"/>
    </source>
</evidence>
<feature type="transmembrane region" description="Helical" evidence="9">
    <location>
        <begin position="543"/>
        <end position="565"/>
    </location>
</feature>
<evidence type="ECO:0000256" key="8">
    <source>
        <dbReference type="SAM" id="MobiDB-lite"/>
    </source>
</evidence>
<evidence type="ECO:0000313" key="13">
    <source>
        <dbReference type="Proteomes" id="UP001159428"/>
    </source>
</evidence>
<feature type="compositionally biased region" description="Polar residues" evidence="8">
    <location>
        <begin position="801"/>
        <end position="838"/>
    </location>
</feature>
<keyword evidence="7" id="KW-0175">Coiled coil</keyword>
<keyword evidence="5 9" id="KW-0472">Membrane</keyword>
<dbReference type="EMBL" id="CALNXJ010000042">
    <property type="protein sequence ID" value="CAH3146753.1"/>
    <property type="molecule type" value="Genomic_DNA"/>
</dbReference>
<feature type="domain" description="EGF-like" evidence="11">
    <location>
        <begin position="266"/>
        <end position="303"/>
    </location>
</feature>
<dbReference type="PROSITE" id="PS50026">
    <property type="entry name" value="EGF_3"/>
    <property type="match status" value="1"/>
</dbReference>
<organism evidence="12 13">
    <name type="scientific">Pocillopora meandrina</name>
    <dbReference type="NCBI Taxonomy" id="46732"/>
    <lineage>
        <taxon>Eukaryota</taxon>
        <taxon>Metazoa</taxon>
        <taxon>Cnidaria</taxon>
        <taxon>Anthozoa</taxon>
        <taxon>Hexacorallia</taxon>
        <taxon>Scleractinia</taxon>
        <taxon>Astrocoeniina</taxon>
        <taxon>Pocilloporidae</taxon>
        <taxon>Pocillopora</taxon>
    </lineage>
</organism>
<sequence>MFSSFFLAFILSLIGPSLAQKKMCPKIFFQNIDENVLPWVQVEGVYELFSNNDGFPVYLNRPSGLFFYYRDLTSQGEKLLAFGLKVTETFGVVGRLSNDFDPKTWLSSGLLNEKDLFGDVVKEWSYYSPLDKTFKTVLGPPYIKAICVDDEYFRCNSGKVYLNDTITGNQAEILNDPRTDFFAKVPNVYESIRSVFKHSRQEWYLYYRDGYWRVSTSYTGSGTDLLRTKDLAHRPEYVTNYWEIWTTKGWTAGSGLRMKCRGIVNGENECYDKPCNGQGTCVYTADNETVCLCQDSTHGPNCENKDACSDPGIPANSIEVVHAGNRPGDISTSFCATGYRSSPVEFFVCEQDHGRKNWLLESKATCQVPPPITSGPIPPHTSTDTNLPPQTMNSTINFDEYPSVMPLVISLAVCLQILVPCLLGCYTGYVSLIRSGSDFERPLDYYEQLRKKERQQFEEDQEKRLQKAASAKNQEDLDQAVQEYQQAVLDYEEKIVGEEKKSEGTRHICPCAGLVSMFMSFSFYLWLFFLVGCEMTHCTTYGSVFYVMKIFASVMVGVCAVIVLLESFYSEELHYLKNIVEDDTALEYIQRLREVPPRINIAVECYHREERNRTVHRRDLKRNRVAHTETYTVKVVTQLACEEFIIGSWVDVSKRDRPPLKGVNLVRIKCYPEILFGDQETEEVCERKLKEMSEKMEGLDEYTSRWKYIDLACLDLTWGKRISAYTDMNVKPFWMSPVFYWIATLLQMNWPYRLLFRARTAEINLFIIKKMYWNTTRPREVELMEPMDDLLKKKSLEVNSKSSDVATTSEIKDNPSTGNPTDSRTGASEQSSTTSYSDPISRAEPHPNVPLSSYKDTPCDYKPLLAKNVRLPVIADEGFLFQFESYLLKEIPTNEMRQGEEDGPPSSFVCSMPK</sequence>
<evidence type="ECO:0000313" key="12">
    <source>
        <dbReference type="EMBL" id="CAH3146753.1"/>
    </source>
</evidence>
<dbReference type="InterPro" id="IPR000742">
    <property type="entry name" value="EGF"/>
</dbReference>
<evidence type="ECO:0000256" key="1">
    <source>
        <dbReference type="ARBA" id="ARBA00004141"/>
    </source>
</evidence>
<dbReference type="PANTHER" id="PTHR31893:SF5">
    <property type="entry name" value="TRANSMEMBRANE PROTEIN 151 HOMOLOG"/>
    <property type="match status" value="1"/>
</dbReference>
<feature type="chain" id="PRO_5043762503" description="EGF-like domain-containing protein" evidence="10">
    <location>
        <begin position="20"/>
        <end position="914"/>
    </location>
</feature>
<comment type="similarity">
    <text evidence="2">Belongs to the TMEM151 family.</text>
</comment>
<keyword evidence="13" id="KW-1185">Reference proteome</keyword>
<dbReference type="SUPFAM" id="SSF57196">
    <property type="entry name" value="EGF/Laminin"/>
    <property type="match status" value="1"/>
</dbReference>
<evidence type="ECO:0000256" key="10">
    <source>
        <dbReference type="SAM" id="SignalP"/>
    </source>
</evidence>
<gene>
    <name evidence="12" type="ORF">PMEA_00023053</name>
</gene>
<evidence type="ECO:0000256" key="6">
    <source>
        <dbReference type="PROSITE-ProRule" id="PRU00076"/>
    </source>
</evidence>
<name>A0AAU9XFB4_9CNID</name>